<evidence type="ECO:0000313" key="3">
    <source>
        <dbReference type="EMBL" id="GEL18892.1"/>
    </source>
</evidence>
<feature type="region of interest" description="Disordered" evidence="1">
    <location>
        <begin position="89"/>
        <end position="113"/>
    </location>
</feature>
<keyword evidence="2" id="KW-0472">Membrane</keyword>
<keyword evidence="2" id="KW-0812">Transmembrane</keyword>
<feature type="region of interest" description="Disordered" evidence="1">
    <location>
        <begin position="1"/>
        <end position="24"/>
    </location>
</feature>
<dbReference type="EMBL" id="BJVI01000027">
    <property type="protein sequence ID" value="GEL18892.1"/>
    <property type="molecule type" value="Genomic_DNA"/>
</dbReference>
<dbReference type="OrthoDB" id="5198809at2"/>
<gene>
    <name evidence="3" type="ORF">PA7_27290</name>
</gene>
<evidence type="ECO:0000256" key="2">
    <source>
        <dbReference type="SAM" id="Phobius"/>
    </source>
</evidence>
<proteinExistence type="predicted"/>
<dbReference type="AlphaFoldDB" id="A0A511D282"/>
<comment type="caution">
    <text evidence="3">The sequence shown here is derived from an EMBL/GenBank/DDBJ whole genome shotgun (WGS) entry which is preliminary data.</text>
</comment>
<reference evidence="3 4" key="1">
    <citation type="submission" date="2019-07" db="EMBL/GenBank/DDBJ databases">
        <title>Whole genome shotgun sequence of Pseudonocardia asaccharolytica NBRC 16224.</title>
        <authorList>
            <person name="Hosoyama A."/>
            <person name="Uohara A."/>
            <person name="Ohji S."/>
            <person name="Ichikawa N."/>
        </authorList>
    </citation>
    <scope>NUCLEOTIDE SEQUENCE [LARGE SCALE GENOMIC DNA]</scope>
    <source>
        <strain evidence="3 4">NBRC 16224</strain>
    </source>
</reference>
<evidence type="ECO:0000313" key="4">
    <source>
        <dbReference type="Proteomes" id="UP000321328"/>
    </source>
</evidence>
<keyword evidence="2" id="KW-1133">Transmembrane helix</keyword>
<evidence type="ECO:0000256" key="1">
    <source>
        <dbReference type="SAM" id="MobiDB-lite"/>
    </source>
</evidence>
<dbReference type="Proteomes" id="UP000321328">
    <property type="component" value="Unassembled WGS sequence"/>
</dbReference>
<name>A0A511D282_9PSEU</name>
<sequence length="401" mass="40783">MSRRRGSARRPQPDYAGEVVGDSRPLVEPALEHDAILGLPRLLEVARLTPAQVLVLAIDLLSGLQARGPAGVRPGEPFGYAVVVGSDGRARLTTHPGHPGHPGPNGHGPAEPAGAAPLLAELAAAADRSTRHPDQRAADQLAALDRAADAAAAPGASVAAVAEPLRAALPSDSGRQQRAELARLVRAANGLPAVAPAAVPEALPYAPREATPRSRPVARTVVSRAWKWGVSIVVLAGVILLEFTFLSDRISQDIGVVLDAGRAGSVTATARPTPPPVVPPAPQAAGAVAGVDLRALHPCTPGSDCQVRLQVLLHPRPEPQTVDWNVRVDNPCTGATVAGPQGTVAVPPDGDRAVVVDTVALPPGAALAVLAQISAPAVAASAPLLVPVEGACATTPPEPSR</sequence>
<accession>A0A511D282</accession>
<feature type="transmembrane region" description="Helical" evidence="2">
    <location>
        <begin position="225"/>
        <end position="246"/>
    </location>
</feature>
<organism evidence="3 4">
    <name type="scientific">Pseudonocardia asaccharolytica DSM 44247 = NBRC 16224</name>
    <dbReference type="NCBI Taxonomy" id="1123024"/>
    <lineage>
        <taxon>Bacteria</taxon>
        <taxon>Bacillati</taxon>
        <taxon>Actinomycetota</taxon>
        <taxon>Actinomycetes</taxon>
        <taxon>Pseudonocardiales</taxon>
        <taxon>Pseudonocardiaceae</taxon>
        <taxon>Pseudonocardia</taxon>
    </lineage>
</organism>
<keyword evidence="4" id="KW-1185">Reference proteome</keyword>
<protein>
    <submittedName>
        <fullName evidence="3">Uncharacterized protein</fullName>
    </submittedName>
</protein>
<dbReference type="RefSeq" id="WP_028928554.1">
    <property type="nucleotide sequence ID" value="NZ_AUII01000001.1"/>
</dbReference>